<evidence type="ECO:0000313" key="7">
    <source>
        <dbReference type="Proteomes" id="UP000734854"/>
    </source>
</evidence>
<evidence type="ECO:0000313" key="6">
    <source>
        <dbReference type="EMBL" id="KAG6519753.1"/>
    </source>
</evidence>
<organism evidence="6 7">
    <name type="scientific">Zingiber officinale</name>
    <name type="common">Ginger</name>
    <name type="synonym">Amomum zingiber</name>
    <dbReference type="NCBI Taxonomy" id="94328"/>
    <lineage>
        <taxon>Eukaryota</taxon>
        <taxon>Viridiplantae</taxon>
        <taxon>Streptophyta</taxon>
        <taxon>Embryophyta</taxon>
        <taxon>Tracheophyta</taxon>
        <taxon>Spermatophyta</taxon>
        <taxon>Magnoliopsida</taxon>
        <taxon>Liliopsida</taxon>
        <taxon>Zingiberales</taxon>
        <taxon>Zingiberaceae</taxon>
        <taxon>Zingiber</taxon>
    </lineage>
</organism>
<keyword evidence="5" id="KW-0812">Transmembrane</keyword>
<feature type="transmembrane region" description="Helical" evidence="5">
    <location>
        <begin position="210"/>
        <end position="227"/>
    </location>
</feature>
<protein>
    <recommendedName>
        <fullName evidence="4">60S ribosomal protein L41</fullName>
    </recommendedName>
</protein>
<evidence type="ECO:0000256" key="3">
    <source>
        <dbReference type="ARBA" id="ARBA00043969"/>
    </source>
</evidence>
<dbReference type="GO" id="GO:0003735">
    <property type="term" value="F:structural constituent of ribosome"/>
    <property type="evidence" value="ECO:0007669"/>
    <property type="project" value="UniProtKB-UniRule"/>
</dbReference>
<sequence length="245" mass="28325">MRVGDCEAENHEILSCTVMIYVDTNLETDLVLFRKDSRGAMKMQYDNTSRPQRNDVCRRSAQRVLLHLSIPMLAITEGITMVNELYHNARAIFDFTVCFLSCSGCYDLPCGSRTCESREIVANSAAEARCGPRSDIPSCHHIVLVAELMLYLLQWKKKRMRRLKRKRRKMRQRSKPLWICSVFNNTFLAVVVVLIPFSTFWDYCAPSMELHPLLFLSLKVIVVLVKLRTGLDMSCEWIEVVLRLI</sequence>
<accession>A0A8J5LKT3</accession>
<comment type="similarity">
    <text evidence="3 4">Belongs to the eukaryotic ribosomal protein eS32 family.</text>
</comment>
<keyword evidence="5" id="KW-0472">Membrane</keyword>
<name>A0A8J5LKT3_ZINOF</name>
<dbReference type="Pfam" id="PF05162">
    <property type="entry name" value="Ribosomal_L41"/>
    <property type="match status" value="1"/>
</dbReference>
<evidence type="ECO:0000256" key="1">
    <source>
        <dbReference type="ARBA" id="ARBA00022980"/>
    </source>
</evidence>
<evidence type="ECO:0000256" key="2">
    <source>
        <dbReference type="ARBA" id="ARBA00023274"/>
    </source>
</evidence>
<comment type="subunit">
    <text evidence="4">Component of the large ribosomal subunit.</text>
</comment>
<dbReference type="InterPro" id="IPR007836">
    <property type="entry name" value="Ribosomal_eS32"/>
</dbReference>
<keyword evidence="1 4" id="KW-0689">Ribosomal protein</keyword>
<dbReference type="GO" id="GO:0005840">
    <property type="term" value="C:ribosome"/>
    <property type="evidence" value="ECO:0007669"/>
    <property type="project" value="UniProtKB-KW"/>
</dbReference>
<evidence type="ECO:0000256" key="5">
    <source>
        <dbReference type="SAM" id="Phobius"/>
    </source>
</evidence>
<keyword evidence="7" id="KW-1185">Reference proteome</keyword>
<keyword evidence="5" id="KW-1133">Transmembrane helix</keyword>
<dbReference type="EMBL" id="JACMSC010000006">
    <property type="protein sequence ID" value="KAG6519753.1"/>
    <property type="molecule type" value="Genomic_DNA"/>
</dbReference>
<dbReference type="Proteomes" id="UP000734854">
    <property type="component" value="Unassembled WGS sequence"/>
</dbReference>
<reference evidence="6 7" key="1">
    <citation type="submission" date="2020-08" db="EMBL/GenBank/DDBJ databases">
        <title>Plant Genome Project.</title>
        <authorList>
            <person name="Zhang R.-G."/>
        </authorList>
    </citation>
    <scope>NUCLEOTIDE SEQUENCE [LARGE SCALE GENOMIC DNA]</scope>
    <source>
        <tissue evidence="6">Rhizome</tissue>
    </source>
</reference>
<gene>
    <name evidence="6" type="ORF">ZIOFF_023261</name>
</gene>
<dbReference type="GO" id="GO:0006412">
    <property type="term" value="P:translation"/>
    <property type="evidence" value="ECO:0007669"/>
    <property type="project" value="InterPro"/>
</dbReference>
<feature type="transmembrane region" description="Helical" evidence="5">
    <location>
        <begin position="177"/>
        <end position="198"/>
    </location>
</feature>
<proteinExistence type="inferred from homology"/>
<comment type="caution">
    <text evidence="6">The sequence shown here is derived from an EMBL/GenBank/DDBJ whole genome shotgun (WGS) entry which is preliminary data.</text>
</comment>
<dbReference type="GO" id="GO:1990904">
    <property type="term" value="C:ribonucleoprotein complex"/>
    <property type="evidence" value="ECO:0007669"/>
    <property type="project" value="UniProtKB-KW"/>
</dbReference>
<keyword evidence="2 4" id="KW-0687">Ribonucleoprotein</keyword>
<feature type="transmembrane region" description="Helical" evidence="5">
    <location>
        <begin position="140"/>
        <end position="156"/>
    </location>
</feature>
<dbReference type="AlphaFoldDB" id="A0A8J5LKT3"/>
<evidence type="ECO:0000256" key="4">
    <source>
        <dbReference type="RuleBase" id="RU368055"/>
    </source>
</evidence>